<evidence type="ECO:0000256" key="1">
    <source>
        <dbReference type="ARBA" id="ARBA00004123"/>
    </source>
</evidence>
<name>A0AAN8JG27_PATCE</name>
<accession>A0AAN8JG27</accession>
<feature type="region of interest" description="Disordered" evidence="13">
    <location>
        <begin position="2293"/>
        <end position="2323"/>
    </location>
</feature>
<feature type="compositionally biased region" description="Low complexity" evidence="13">
    <location>
        <begin position="724"/>
        <end position="737"/>
    </location>
</feature>
<feature type="region of interest" description="Disordered" evidence="13">
    <location>
        <begin position="566"/>
        <end position="587"/>
    </location>
</feature>
<feature type="compositionally biased region" description="Acidic residues" evidence="13">
    <location>
        <begin position="1790"/>
        <end position="1800"/>
    </location>
</feature>
<feature type="compositionally biased region" description="Basic residues" evidence="13">
    <location>
        <begin position="4312"/>
        <end position="4321"/>
    </location>
</feature>
<feature type="compositionally biased region" description="Low complexity" evidence="13">
    <location>
        <begin position="3668"/>
        <end position="3679"/>
    </location>
</feature>
<feature type="compositionally biased region" description="Polar residues" evidence="13">
    <location>
        <begin position="522"/>
        <end position="537"/>
    </location>
</feature>
<evidence type="ECO:0000256" key="3">
    <source>
        <dbReference type="ARBA" id="ARBA00022553"/>
    </source>
</evidence>
<keyword evidence="3" id="KW-0597">Phosphoprotein</keyword>
<dbReference type="Pfam" id="PF25580">
    <property type="entry name" value="TPR_Rlf"/>
    <property type="match status" value="1"/>
</dbReference>
<dbReference type="GO" id="GO:0008270">
    <property type="term" value="F:zinc ion binding"/>
    <property type="evidence" value="ECO:0007669"/>
    <property type="project" value="UniProtKB-KW"/>
</dbReference>
<feature type="compositionally biased region" description="Acidic residues" evidence="13">
    <location>
        <begin position="2095"/>
        <end position="2105"/>
    </location>
</feature>
<feature type="compositionally biased region" description="Polar residues" evidence="13">
    <location>
        <begin position="3643"/>
        <end position="3658"/>
    </location>
</feature>
<keyword evidence="7" id="KW-0862">Zinc</keyword>
<feature type="region of interest" description="Disordered" evidence="13">
    <location>
        <begin position="724"/>
        <end position="743"/>
    </location>
</feature>
<feature type="coiled-coil region" evidence="12">
    <location>
        <begin position="1584"/>
        <end position="1611"/>
    </location>
</feature>
<feature type="region of interest" description="Disordered" evidence="13">
    <location>
        <begin position="1132"/>
        <end position="1158"/>
    </location>
</feature>
<feature type="compositionally biased region" description="Basic residues" evidence="13">
    <location>
        <begin position="4034"/>
        <end position="4047"/>
    </location>
</feature>
<dbReference type="PANTHER" id="PTHR15507:SF17">
    <property type="entry name" value="C2H2-TYPE DOMAIN-CONTAINING PROTEIN"/>
    <property type="match status" value="1"/>
</dbReference>
<evidence type="ECO:0000256" key="10">
    <source>
        <dbReference type="ARBA" id="ARBA00023163"/>
    </source>
</evidence>
<feature type="region of interest" description="Disordered" evidence="13">
    <location>
        <begin position="522"/>
        <end position="543"/>
    </location>
</feature>
<dbReference type="InterPro" id="IPR057986">
    <property type="entry name" value="TPR_Rlf/292/654"/>
</dbReference>
<evidence type="ECO:0000313" key="16">
    <source>
        <dbReference type="Proteomes" id="UP001347796"/>
    </source>
</evidence>
<feature type="compositionally biased region" description="Basic and acidic residues" evidence="13">
    <location>
        <begin position="1768"/>
        <end position="1789"/>
    </location>
</feature>
<dbReference type="GO" id="GO:0003677">
    <property type="term" value="F:DNA binding"/>
    <property type="evidence" value="ECO:0007669"/>
    <property type="project" value="UniProtKB-KW"/>
</dbReference>
<keyword evidence="16" id="KW-1185">Reference proteome</keyword>
<keyword evidence="8" id="KW-0805">Transcription regulation</keyword>
<dbReference type="SMART" id="SM00355">
    <property type="entry name" value="ZnF_C2H2"/>
    <property type="match status" value="5"/>
</dbReference>
<feature type="compositionally biased region" description="Basic and acidic residues" evidence="13">
    <location>
        <begin position="1735"/>
        <end position="1750"/>
    </location>
</feature>
<feature type="compositionally biased region" description="Low complexity" evidence="13">
    <location>
        <begin position="2199"/>
        <end position="2224"/>
    </location>
</feature>
<feature type="compositionally biased region" description="Basic and acidic residues" evidence="13">
    <location>
        <begin position="3797"/>
        <end position="3806"/>
    </location>
</feature>
<feature type="compositionally biased region" description="Low complexity" evidence="13">
    <location>
        <begin position="2142"/>
        <end position="2156"/>
    </location>
</feature>
<feature type="compositionally biased region" description="Low complexity" evidence="13">
    <location>
        <begin position="1753"/>
        <end position="1762"/>
    </location>
</feature>
<comment type="caution">
    <text evidence="15">The sequence shown here is derived from an EMBL/GenBank/DDBJ whole genome shotgun (WGS) entry which is preliminary data.</text>
</comment>
<feature type="region of interest" description="Disordered" evidence="13">
    <location>
        <begin position="1626"/>
        <end position="1645"/>
    </location>
</feature>
<feature type="compositionally biased region" description="Basic and acidic residues" evidence="13">
    <location>
        <begin position="2074"/>
        <end position="2094"/>
    </location>
</feature>
<feature type="region of interest" description="Disordered" evidence="13">
    <location>
        <begin position="3580"/>
        <end position="3608"/>
    </location>
</feature>
<feature type="region of interest" description="Disordered" evidence="13">
    <location>
        <begin position="4150"/>
        <end position="4175"/>
    </location>
</feature>
<feature type="region of interest" description="Disordered" evidence="13">
    <location>
        <begin position="4206"/>
        <end position="4226"/>
    </location>
</feature>
<feature type="compositionally biased region" description="Low complexity" evidence="13">
    <location>
        <begin position="2043"/>
        <end position="2052"/>
    </location>
</feature>
<evidence type="ECO:0000256" key="12">
    <source>
        <dbReference type="SAM" id="Coils"/>
    </source>
</evidence>
<feature type="compositionally biased region" description="Polar residues" evidence="13">
    <location>
        <begin position="4150"/>
        <end position="4174"/>
    </location>
</feature>
<proteinExistence type="inferred from homology"/>
<feature type="compositionally biased region" description="Basic and acidic residues" evidence="13">
    <location>
        <begin position="3595"/>
        <end position="3604"/>
    </location>
</feature>
<feature type="compositionally biased region" description="Polar residues" evidence="13">
    <location>
        <begin position="2304"/>
        <end position="2316"/>
    </location>
</feature>
<sequence length="4334" mass="481541">MEFSHLLAELKNASEEYGKQVSDNTSATAKFCQIVCRVADKFEKHIDKYENQVIGLWVIFGYITELYPQLEKGTTTQSLCQKLFGVSARIVLDVQWAQLDEDRPYKKNFGNTLTAFHELLLKTDGSSRFDVILALMDTHWTHPILGQVMSSEEDDEEGEGLKYICSEDPDILRLRVELMLQQNCEEFALNLCTWCLKHPELKSDLDIRQIQLTLMDKLYDLDRLQEEAEIIPTGECVALLKRFLELPNQKKICTLLAQTFLVQNWIKSGNEKETIELLRMWIKHQYMVDQDEEKFISNSWAIAKLSRTTEQITLIIDCIREKCGDSLLQFYTDMCIYAINIDKGVLEKSMQSGDMSELQSHQQDMSLTCSKLADIFRNNSIRTARYSIVTAFSLNPSKKSLDKVASFYESDNQRQSEITKCCGNCTFNTGKCSQSDDKKEKINPATLYEVERLLNMLRPYNLKPDTDWKELGPACSKYLHERERIIALMEQAEAKKKEQPNQLSHQQLAASLREKLLITSGHNKLTQPNKPSQSPVKSPTKPELKIERSTVGYANNLQQVVENLQKRLGKSPTSTNSKSPSKVKPRTAQSVNLAHNAMLNLNSNVNSANMLPTASQILAIKKKSDAESIRLRTSQQIAATIQQTFLRNYEQPPQPQPCQKVVVRVQNPQQQNQQNQLSSVVSPTGTYIRQPNLVKRTINCQTPQSTTAKPATIQCQSIRLVSSNQQQGNLSSQQHGQSLREKHSQNIQSLQKVTYQRQTVQQQSQNIQQYQVPETSNQMVYRQQSGAHITTMPSTTASTLSNTLLVDSRNVTNMIPGSTQIFKNKTTSSQLNIGSVGNQILHPQPLLSSPTIQTTSSDVNKAKMRPLSSSQVQLIARAKAQGYESGKALVRILQSQSVQNPVGIVQSQASPAHYQSGIQHATTTSTNQQVISINHQQLATQQVVTFSQPQNRIQQPLISNSGGQTYTTLPSNLNHSVIMSPQLNQQSIPGVVTNVPGINLANLQNCQIKVSANQQCNQPVLSTSMQTDLSTLLTAASTNARSSNHQTITSVPATCTSNIFPTLSSSPASFNQSSIQSDLNSIVPTIPHLDSHQFQDLQNQIQATQAQQHNIQTPNISAEQLQEELNKINRSTHKLSAQSSPQTQNTLNQKTSQAHRQGSMYNQLQKIPTTAQRVVQSVASSSRQEVTQNPSPKQVHMKQEFLQKNPMHLTSTSNKLSPTIKVSSATPFTQSSSLSLQKMLHQTAEKQKNPIQPVVKDIIQPQVDQSVALADTPVDESVQAAEEQKNIFVKSLLNASDEILETLAALPETALISDLFQNANPGDELHIALSDNLEELGIEDVSSLLLNDSVESKLGVDGKPLNETETSSYRDSYQFPLNPKDSNYLAAQSLHDVQGIHIPELQQSFEQPVPEQSVVPVVPAQDIRNKVVTSTEDSFPPVVTAFAKSDESRVIMEKISNSKKSGSVFKCIICGAVFPSLDSLQYHVQRVCKSEGSVYNIDSIKPNDPKANYSGMNAKTIYQCVRCSSICISEREMQLHTKNCPRIAQNLLLNAVNSNSTRKAELPSILQSAKKEKLQLSSVAELVAKQKGEINKEKEHQLKKLQAQRVLQKQKELQIKKEKQAVKLAAKQAAKQKGPPPPQYKEMTSSSGKTFYKCELCGQTFCSPEGVHDHWLPCLAKNPLKKKKIKKKKLENDLTAKQSGVDPERITQIMTDIFHSVVGPSEDDKPIDKLAEENEVSLKKEDFSPERDTDSPSTSNNTESENQLNGVKESEKDNEKDSSDGKETEKDNEKDSDDGGETDTTDSSRILRGRAGGGVPKPKYMFSSDSDEDLKRAKRISKEEFSNSGTKVHSDVDKIRLKKSSTCLLCSVKLKDLGIKLQHFAVKHLKLHTHFKSCKGHKFTCHMCNVQFNVYKNYVFHLKKHENEILGRMVQKLSAEGMSKVASRRQQSVQMRLQMLAARKSVKKHLSPQKKYLPKNSGKEKSNVQTRGKPGKESYRPNEKLNRMTTRRTGVRVAHQQALNKIKNNANGFDILNTLPDFNTDVSSSSHSRSCSPVPLENAKRRTRSQRSASLVKNLKDTTDDDSSQKDMSEKDGDTETEISQDSNDEVTLTDLETEKVTDSETGTQEGSDQDYDPTQEHSDQDSQPSETQDSQQSETQDSHQSETQDSHQSETQDSQQSDSHQSETQDSQQFDDSEETQDSQNTLNSQSTQESSQSQDFQQSQTSYGLDSEDIKKEVKGSSFLTSYLSFLGDRSGACEPPVDIQEKPLSLMQYRRSYFKHPKNKSTIPKQISRTRHSVEGPTIQDMPTKTPISSSKAKQSRRMSDSELLLQHSHLLENVELRIVLKKLPGSPQNTVNVKQFESDSNESGALSQCSPSLVVSNQKEIKEVITPQKDPVGQIEADERNQSVMNELSECQTEQNGDKRLISSELGRPKPKTNKAEFEVLLMDETSPSQLISSFLQTETLKVIPPLSHRNAKEETHLKMHHNTDKSIPSSKNANQQEINATAMSVPIKLDKTQKTSLEEKYEKEVPLSADISQVKMTSSKDIIIIDDDDDDDSNNNDHVIVGGSLTECVLMKASSPQDADGEQEQTGSDIIIIEKNNESPETEICLDPEIIESTHVTAANFEIIQNDVKEVVEGATITVISDSVKLKSSPNKAKNIADNNKDLCNNDGHPFILSNESHGKSQSMSQLSDSGEVIECINFDNVSSVTIPVAEMKPENSIPGARHVPPKDEINAVNADEEIERKLPEHVLHKTCLSVRNANCAGIFQRTETSHEKIEEVPIELNSSKGQYVAGSETNKDSEQCGFKAKHLSQTDKISIDHNIHSGFLPTSEFKCKKEIRHSAITCEGECKDQVHDTGASVAVTEDASMEDKSNCIDHRDLNPTLIEKATVSESSHIISHGIRLTSATTSNFDSFNDDEFSEPEKSINCAGDQSTNVQLDKITTTKITRVDDPKILNATVKSDNSNDTNEDNQLLLDATVTTVPCERKSVDANPEALSVDGPNEILFAETIPLEDEKLIKTTFESLSMDGSTDVESRGMDSCKLDDLRSIKDPNMSLEMAGNSLDDKTKSDVSDKLQVMDGTSIDEQALINSKFETMVTENTKTELKDGVCTGTSNCISVDNKPDSMSTEHIIQHSKAKIMTKSNLDQTETIVVAKKMLTKEICVSPLDKATDVDSQVHQSKADNQSQDQECELMTMKNCEVDQAGLNSEESVGMNIAIIVEDQKDCKAMTNRIGVDGTMTKDDGVKANYLTTKDVPTTKVTTFNSKINEMRTDCDDIDDQPEPDTSTTCVSQDDNLITVDQKIITVNTKRVEVDQLVLNSEQINVEHQKTSKPDTIPMEGIKGDDQSKVCSKTNIVTAENINVCDQQLFNALPNDSSKSMHVVEDVTLSGDQSKVIYTDELGTSNVKKDGSEVFESSQNDSSDKEKPILTSTESRDQQKELSSKFINSISHSIEVLSCNEVKSSPLPSALRLVDYSDSELGSEVNEADVEEIANTISEPLHHNNTDNIFERNVTEISLERPCPSKNTESIKDHELEEQSKPLVNQILNTSEVSATSPQITDKAYITYNSQTVLAPTPLSKDTSSVSEISENEQSRGIHLESSKQSGNMVELKVKKKSTVKITTPAETSSSEDILPDSDDSTSSMFKSTPGTNSLTEGKILTNKESVSSSESSLSDSGINEMPVSKTQFNPPGSKINQAAGEPMTKISAIQELPTKNATTTESGSGNNDRAKGDAAATTESGSGNNNRAKGDAAAVTSSSGDTSPEVGKRSGLIHSLREQIKPESFSWDLDSDEDEKRKEKNERSCQALRSKAVGTPFTWDVSDEEQSKISALKNKKPSLSTQVNQPVNRTNIVPCLPQELNFENVSSSSNRKQSTTLVSKSFISQHKTTQISTGDFTAVPTPLKASCSSVPKLKYAPAAMTDTKPTTVSLKTAIVTTPQKPVKVIKNPKTEKEIESVTVPQTVKAPAEKVTIPPKTEKLEVPQTTEKKTAEQKIEKIAIPQKNEKVQAQTQTRKCLTRSSSRTPSISERQRSRRVTPSKYRRSSPTKSISPQKKTLLPHLSKDSAKSAVCVMKSTSQKNQGIKRPGPPKREEDILKRKVNKISNSDDGQTRPLKSQNESEQFQSAVVIPNKRIKRDIGECDIQSTCDTSPESKLHSTTPDSSCDMTESDSLSPIRRSKRRLERLHRKLCCDNDNHDIVKRHKTNDSKCHHGPSSTCSSCSQDNKQKSPLRAVVRRSSNYRRHSHQHLKEVSIPEKKPEQTKSITMIRVEKDLSVKDIQNFPKGKCKQNLVAIYSGESSKQSDQQDSKWKFRPRNKNKKYPYSFTRAREKSD</sequence>
<dbReference type="GO" id="GO:0000981">
    <property type="term" value="F:DNA-binding transcription factor activity, RNA polymerase II-specific"/>
    <property type="evidence" value="ECO:0007669"/>
    <property type="project" value="TreeGrafter"/>
</dbReference>
<evidence type="ECO:0000256" key="5">
    <source>
        <dbReference type="ARBA" id="ARBA00022737"/>
    </source>
</evidence>
<evidence type="ECO:0000259" key="14">
    <source>
        <dbReference type="PROSITE" id="PS00028"/>
    </source>
</evidence>
<dbReference type="InterPro" id="IPR013087">
    <property type="entry name" value="Znf_C2H2_type"/>
</dbReference>
<feature type="compositionally biased region" description="Polar residues" evidence="13">
    <location>
        <begin position="4009"/>
        <end position="4030"/>
    </location>
</feature>
<organism evidence="15 16">
    <name type="scientific">Patella caerulea</name>
    <name type="common">Rayed Mediterranean limpet</name>
    <dbReference type="NCBI Taxonomy" id="87958"/>
    <lineage>
        <taxon>Eukaryota</taxon>
        <taxon>Metazoa</taxon>
        <taxon>Spiralia</taxon>
        <taxon>Lophotrochozoa</taxon>
        <taxon>Mollusca</taxon>
        <taxon>Gastropoda</taxon>
        <taxon>Patellogastropoda</taxon>
        <taxon>Patelloidea</taxon>
        <taxon>Patellidae</taxon>
        <taxon>Patella</taxon>
    </lineage>
</organism>
<keyword evidence="11" id="KW-0539">Nucleus</keyword>
<keyword evidence="5" id="KW-0677">Repeat</keyword>
<comment type="subcellular location">
    <subcellularLocation>
        <location evidence="1">Nucleus</location>
    </subcellularLocation>
</comment>
<evidence type="ECO:0000256" key="6">
    <source>
        <dbReference type="ARBA" id="ARBA00022771"/>
    </source>
</evidence>
<feature type="compositionally biased region" description="Basic and acidic residues" evidence="13">
    <location>
        <begin position="1990"/>
        <end position="2002"/>
    </location>
</feature>
<feature type="compositionally biased region" description="Low complexity" evidence="13">
    <location>
        <begin position="570"/>
        <end position="582"/>
    </location>
</feature>
<evidence type="ECO:0000256" key="7">
    <source>
        <dbReference type="ARBA" id="ARBA00022833"/>
    </source>
</evidence>
<feature type="compositionally biased region" description="Basic and acidic residues" evidence="13">
    <location>
        <begin position="3424"/>
        <end position="3440"/>
    </location>
</feature>
<keyword evidence="12" id="KW-0175">Coiled coil</keyword>
<evidence type="ECO:0000256" key="8">
    <source>
        <dbReference type="ARBA" id="ARBA00023015"/>
    </source>
</evidence>
<keyword evidence="9" id="KW-0238">DNA-binding</keyword>
<feature type="compositionally biased region" description="Polar residues" evidence="13">
    <location>
        <begin position="3580"/>
        <end position="3591"/>
    </location>
</feature>
<keyword evidence="4" id="KW-0479">Metal-binding</keyword>
<feature type="region of interest" description="Disordered" evidence="13">
    <location>
        <begin position="2041"/>
        <end position="2236"/>
    </location>
</feature>
<feature type="region of interest" description="Disordered" evidence="13">
    <location>
        <begin position="3624"/>
        <end position="3810"/>
    </location>
</feature>
<evidence type="ECO:0000313" key="15">
    <source>
        <dbReference type="EMBL" id="KAK6176822.1"/>
    </source>
</evidence>
<keyword evidence="10" id="KW-0804">Transcription</keyword>
<feature type="region of interest" description="Disordered" evidence="13">
    <location>
        <begin position="4298"/>
        <end position="4334"/>
    </location>
</feature>
<feature type="region of interest" description="Disordered" evidence="13">
    <location>
        <begin position="3412"/>
        <end position="3440"/>
    </location>
</feature>
<feature type="region of interest" description="Disordered" evidence="13">
    <location>
        <begin position="4003"/>
        <end position="4125"/>
    </location>
</feature>
<feature type="compositionally biased region" description="Polar residues" evidence="13">
    <location>
        <begin position="4104"/>
        <end position="4125"/>
    </location>
</feature>
<feature type="domain" description="C2H2-type" evidence="14">
    <location>
        <begin position="1901"/>
        <end position="1921"/>
    </location>
</feature>
<comment type="similarity">
    <text evidence="2">Belongs to the krueppel C2H2-type zinc-finger protein family.</text>
</comment>
<feature type="region of interest" description="Disordered" evidence="13">
    <location>
        <begin position="1735"/>
        <end position="1829"/>
    </location>
</feature>
<dbReference type="InterPro" id="IPR052251">
    <property type="entry name" value="GH-ZnFinger_Regulators"/>
</dbReference>
<feature type="region of interest" description="Disordered" evidence="13">
    <location>
        <begin position="1960"/>
        <end position="2010"/>
    </location>
</feature>
<evidence type="ECO:0000256" key="9">
    <source>
        <dbReference type="ARBA" id="ARBA00023125"/>
    </source>
</evidence>
<feature type="compositionally biased region" description="Basic and acidic residues" evidence="13">
    <location>
        <begin position="2157"/>
        <end position="2171"/>
    </location>
</feature>
<feature type="compositionally biased region" description="Polar residues" evidence="13">
    <location>
        <begin position="3740"/>
        <end position="3750"/>
    </location>
</feature>
<evidence type="ECO:0000256" key="2">
    <source>
        <dbReference type="ARBA" id="ARBA00006991"/>
    </source>
</evidence>
<feature type="compositionally biased region" description="Polar residues" evidence="13">
    <location>
        <begin position="3716"/>
        <end position="3730"/>
    </location>
</feature>
<reference evidence="15 16" key="1">
    <citation type="submission" date="2024-01" db="EMBL/GenBank/DDBJ databases">
        <title>The genome of the rayed Mediterranean limpet Patella caerulea (Linnaeus, 1758).</title>
        <authorList>
            <person name="Anh-Thu Weber A."/>
            <person name="Halstead-Nussloch G."/>
        </authorList>
    </citation>
    <scope>NUCLEOTIDE SEQUENCE [LARGE SCALE GENOMIC DNA]</scope>
    <source>
        <strain evidence="15">AATW-2023a</strain>
        <tissue evidence="15">Whole specimen</tissue>
    </source>
</reference>
<feature type="compositionally biased region" description="Low complexity" evidence="13">
    <location>
        <begin position="2172"/>
        <end position="2189"/>
    </location>
</feature>
<feature type="compositionally biased region" description="Polar residues" evidence="13">
    <location>
        <begin position="3687"/>
        <end position="3699"/>
    </location>
</feature>
<feature type="compositionally biased region" description="Polar residues" evidence="13">
    <location>
        <begin position="4215"/>
        <end position="4225"/>
    </location>
</feature>
<gene>
    <name evidence="15" type="ORF">SNE40_015050</name>
</gene>
<dbReference type="PANTHER" id="PTHR15507">
    <property type="entry name" value="ZINC FINGER PROTEIN RLF"/>
    <property type="match status" value="1"/>
</dbReference>
<evidence type="ECO:0000256" key="11">
    <source>
        <dbReference type="ARBA" id="ARBA00023242"/>
    </source>
</evidence>
<protein>
    <recommendedName>
        <fullName evidence="14">C2H2-type domain-containing protein</fullName>
    </recommendedName>
</protein>
<keyword evidence="6" id="KW-0863">Zinc-finger</keyword>
<dbReference type="Proteomes" id="UP001347796">
    <property type="component" value="Unassembled WGS sequence"/>
</dbReference>
<dbReference type="GO" id="GO:0005634">
    <property type="term" value="C:nucleus"/>
    <property type="evidence" value="ECO:0007669"/>
    <property type="project" value="UniProtKB-SubCell"/>
</dbReference>
<evidence type="ECO:0000256" key="4">
    <source>
        <dbReference type="ARBA" id="ARBA00022723"/>
    </source>
</evidence>
<evidence type="ECO:0000256" key="13">
    <source>
        <dbReference type="SAM" id="MobiDB-lite"/>
    </source>
</evidence>
<feature type="compositionally biased region" description="Polar residues" evidence="13">
    <location>
        <begin position="1134"/>
        <end position="1158"/>
    </location>
</feature>
<dbReference type="EMBL" id="JAZGQO010000010">
    <property type="protein sequence ID" value="KAK6176822.1"/>
    <property type="molecule type" value="Genomic_DNA"/>
</dbReference>
<dbReference type="PROSITE" id="PS00028">
    <property type="entry name" value="ZINC_FINGER_C2H2_1"/>
    <property type="match status" value="1"/>
</dbReference>